<sequence length="331" mass="38728">MDRSWMYNIDRLINGHIINPDFERPLLEFITFALKTVKVHVITEGFIPHYHNWVHHGEPRFSYTGYYNHMTDFNTLAPEDAYDLCSSNHESNDEVDVVGPELNAYMIEDDQLPTASTQMLYNRLGASSEPIWVGSNQSKLSLVSELIHLKAQYRIPNACYDDLCRIVQRLMPEDNVMPKNIYEMKKLVRDMCLPVQKIHCCRNGCMIYWGSDFELSECKFCDHPRYKDNVGEGSSNRKAHKKMYYFPLTPRLQRLYASEVTAKHMRWHVEHQNDEVGLMCHPSDSIAWKHFDKEHPTFSYETRNVRLGLCTDDFQPFGQSGYFIQLVSIPL</sequence>
<evidence type="ECO:0000313" key="1">
    <source>
        <dbReference type="EMBL" id="KAE8669596.1"/>
    </source>
</evidence>
<dbReference type="EMBL" id="VEPZ02001524">
    <property type="protein sequence ID" value="KAE8669596.1"/>
    <property type="molecule type" value="Genomic_DNA"/>
</dbReference>
<reference evidence="1" key="1">
    <citation type="submission" date="2019-09" db="EMBL/GenBank/DDBJ databases">
        <title>Draft genome information of white flower Hibiscus syriacus.</title>
        <authorList>
            <person name="Kim Y.-M."/>
        </authorList>
    </citation>
    <scope>NUCLEOTIDE SEQUENCE [LARGE SCALE GENOMIC DNA]</scope>
    <source>
        <strain evidence="1">YM2019G1</strain>
    </source>
</reference>
<accession>A0A6A2Y2E7</accession>
<dbReference type="Proteomes" id="UP000436088">
    <property type="component" value="Unassembled WGS sequence"/>
</dbReference>
<gene>
    <name evidence="1" type="ORF">F3Y22_tig00112230pilonHSYRG00175</name>
</gene>
<evidence type="ECO:0000313" key="2">
    <source>
        <dbReference type="Proteomes" id="UP000436088"/>
    </source>
</evidence>
<comment type="caution">
    <text evidence="1">The sequence shown here is derived from an EMBL/GenBank/DDBJ whole genome shotgun (WGS) entry which is preliminary data.</text>
</comment>
<dbReference type="PANTHER" id="PTHR10775">
    <property type="entry name" value="OS08G0208400 PROTEIN"/>
    <property type="match status" value="1"/>
</dbReference>
<dbReference type="PANTHER" id="PTHR10775:SF185">
    <property type="entry name" value="OS08G0208400 PROTEIN"/>
    <property type="match status" value="1"/>
</dbReference>
<protein>
    <submittedName>
        <fullName evidence="1">Uncharacterized protein</fullName>
    </submittedName>
</protein>
<dbReference type="InterPro" id="IPR004242">
    <property type="entry name" value="Transposase_21"/>
</dbReference>
<keyword evidence="2" id="KW-1185">Reference proteome</keyword>
<proteinExistence type="predicted"/>
<dbReference type="AlphaFoldDB" id="A0A6A2Y2E7"/>
<dbReference type="Pfam" id="PF02992">
    <property type="entry name" value="Transposase_21"/>
    <property type="match status" value="1"/>
</dbReference>
<name>A0A6A2Y2E7_HIBSY</name>
<organism evidence="1 2">
    <name type="scientific">Hibiscus syriacus</name>
    <name type="common">Rose of Sharon</name>
    <dbReference type="NCBI Taxonomy" id="106335"/>
    <lineage>
        <taxon>Eukaryota</taxon>
        <taxon>Viridiplantae</taxon>
        <taxon>Streptophyta</taxon>
        <taxon>Embryophyta</taxon>
        <taxon>Tracheophyta</taxon>
        <taxon>Spermatophyta</taxon>
        <taxon>Magnoliopsida</taxon>
        <taxon>eudicotyledons</taxon>
        <taxon>Gunneridae</taxon>
        <taxon>Pentapetalae</taxon>
        <taxon>rosids</taxon>
        <taxon>malvids</taxon>
        <taxon>Malvales</taxon>
        <taxon>Malvaceae</taxon>
        <taxon>Malvoideae</taxon>
        <taxon>Hibiscus</taxon>
    </lineage>
</organism>